<dbReference type="SUPFAM" id="SSF48726">
    <property type="entry name" value="Immunoglobulin"/>
    <property type="match status" value="1"/>
</dbReference>
<evidence type="ECO:0000259" key="1">
    <source>
        <dbReference type="Pfam" id="PF07679"/>
    </source>
</evidence>
<accession>A0A0R3XB77</accession>
<name>A0A0R3XB77_HYDTA</name>
<dbReference type="InterPro" id="IPR013098">
    <property type="entry name" value="Ig_I-set"/>
</dbReference>
<dbReference type="STRING" id="6205.A0A0R3XB77"/>
<reference evidence="2" key="1">
    <citation type="submission" date="2017-02" db="UniProtKB">
        <authorList>
            <consortium name="WormBaseParasite"/>
        </authorList>
    </citation>
    <scope>IDENTIFICATION</scope>
</reference>
<dbReference type="InterPro" id="IPR036179">
    <property type="entry name" value="Ig-like_dom_sf"/>
</dbReference>
<organism evidence="2">
    <name type="scientific">Hydatigena taeniaeformis</name>
    <name type="common">Feline tapeworm</name>
    <name type="synonym">Taenia taeniaeformis</name>
    <dbReference type="NCBI Taxonomy" id="6205"/>
    <lineage>
        <taxon>Eukaryota</taxon>
        <taxon>Metazoa</taxon>
        <taxon>Spiralia</taxon>
        <taxon>Lophotrochozoa</taxon>
        <taxon>Platyhelminthes</taxon>
        <taxon>Cestoda</taxon>
        <taxon>Eucestoda</taxon>
        <taxon>Cyclophyllidea</taxon>
        <taxon>Taeniidae</taxon>
        <taxon>Hydatigera</taxon>
    </lineage>
</organism>
<dbReference type="WBParaSite" id="TTAC_0001080401-mRNA-1">
    <property type="protein sequence ID" value="TTAC_0001080401-mRNA-1"/>
    <property type="gene ID" value="TTAC_0001080401"/>
</dbReference>
<dbReference type="Pfam" id="PF07679">
    <property type="entry name" value="I-set"/>
    <property type="match status" value="1"/>
</dbReference>
<dbReference type="AlphaFoldDB" id="A0A0R3XB77"/>
<dbReference type="InterPro" id="IPR013783">
    <property type="entry name" value="Ig-like_fold"/>
</dbReference>
<protein>
    <submittedName>
        <fullName evidence="2">I-set domain-containing protein</fullName>
    </submittedName>
</protein>
<evidence type="ECO:0000313" key="2">
    <source>
        <dbReference type="WBParaSite" id="TTAC_0001080401-mRNA-1"/>
    </source>
</evidence>
<proteinExistence type="predicted"/>
<feature type="domain" description="Immunoglobulin I-set" evidence="1">
    <location>
        <begin position="64"/>
        <end position="134"/>
    </location>
</feature>
<sequence length="188" mass="20883">LGLTLENVTTEQDGQKLICEASTSYPPDQVAQRQHTEISVNYPPQVEFNQSLIHTALGVYEDIMVTVHGKPKAELLCDNMDLPGPREVEILPDEKRGVNRYLLHIQGVTKEDLGEHFCSATNKFGTAKKSFSLTLAPSKPEVVSPAFSSHADYYLLGWRAKSKSPLRNVTFRIQTVSSAITFSLLVTH</sequence>
<dbReference type="Gene3D" id="2.60.40.10">
    <property type="entry name" value="Immunoglobulins"/>
    <property type="match status" value="1"/>
</dbReference>